<evidence type="ECO:0000313" key="1">
    <source>
        <dbReference type="EMBL" id="CUU39020.1"/>
    </source>
</evidence>
<protein>
    <submittedName>
        <fullName evidence="1">Uncharacterized protein</fullName>
    </submittedName>
</protein>
<dbReference type="PATRIC" id="fig|76936.10.peg.130"/>
<dbReference type="Proteomes" id="UP000064525">
    <property type="component" value="Chromosome I"/>
</dbReference>
<organism evidence="1 2">
    <name type="scientific">Helicobacter typhlonius</name>
    <dbReference type="NCBI Taxonomy" id="76936"/>
    <lineage>
        <taxon>Bacteria</taxon>
        <taxon>Pseudomonadati</taxon>
        <taxon>Campylobacterota</taxon>
        <taxon>Epsilonproteobacteria</taxon>
        <taxon>Campylobacterales</taxon>
        <taxon>Helicobacteraceae</taxon>
        <taxon>Helicobacter</taxon>
    </lineage>
</organism>
<dbReference type="AlphaFoldDB" id="A0A0S4PSK3"/>
<evidence type="ECO:0000313" key="2">
    <source>
        <dbReference type="Proteomes" id="UP000064525"/>
    </source>
</evidence>
<dbReference type="EMBL" id="LN907858">
    <property type="protein sequence ID" value="CUU39020.1"/>
    <property type="molecule type" value="Genomic_DNA"/>
</dbReference>
<dbReference type="KEGG" id="hty:BN2458_PEG0133"/>
<name>A0A0S4PSK3_9HELI</name>
<proteinExistence type="predicted"/>
<gene>
    <name evidence="1" type="ORF">BN2458_PEG0133</name>
</gene>
<accession>A0A0S4PSK3</accession>
<sequence>MLYFHIYLRFILSGFDNIIKIIYSNNKKCLQNKIYARNYMAQMLL</sequence>
<reference evidence="2" key="1">
    <citation type="submission" date="2015-11" db="EMBL/GenBank/DDBJ databases">
        <authorList>
            <person name="Anvar S.Y."/>
        </authorList>
    </citation>
    <scope>NUCLEOTIDE SEQUENCE [LARGE SCALE GENOMIC DNA]</scope>
</reference>